<reference evidence="2" key="1">
    <citation type="submission" date="2022-05" db="EMBL/GenBank/DDBJ databases">
        <authorList>
            <person name="Okamura Y."/>
        </authorList>
    </citation>
    <scope>NUCLEOTIDE SEQUENCE</scope>
</reference>
<accession>A0A9P0TUJ6</accession>
<evidence type="ECO:0000313" key="3">
    <source>
        <dbReference type="Proteomes" id="UP001152562"/>
    </source>
</evidence>
<organism evidence="2 3">
    <name type="scientific">Pieris brassicae</name>
    <name type="common">White butterfly</name>
    <name type="synonym">Large white butterfly</name>
    <dbReference type="NCBI Taxonomy" id="7116"/>
    <lineage>
        <taxon>Eukaryota</taxon>
        <taxon>Metazoa</taxon>
        <taxon>Ecdysozoa</taxon>
        <taxon>Arthropoda</taxon>
        <taxon>Hexapoda</taxon>
        <taxon>Insecta</taxon>
        <taxon>Pterygota</taxon>
        <taxon>Neoptera</taxon>
        <taxon>Endopterygota</taxon>
        <taxon>Lepidoptera</taxon>
        <taxon>Glossata</taxon>
        <taxon>Ditrysia</taxon>
        <taxon>Papilionoidea</taxon>
        <taxon>Pieridae</taxon>
        <taxon>Pierinae</taxon>
        <taxon>Pieris</taxon>
    </lineage>
</organism>
<protein>
    <submittedName>
        <fullName evidence="2">Uncharacterized protein</fullName>
    </submittedName>
</protein>
<evidence type="ECO:0000256" key="1">
    <source>
        <dbReference type="SAM" id="MobiDB-lite"/>
    </source>
</evidence>
<name>A0A9P0TUJ6_PIEBR</name>
<comment type="caution">
    <text evidence="2">The sequence shown here is derived from an EMBL/GenBank/DDBJ whole genome shotgun (WGS) entry which is preliminary data.</text>
</comment>
<dbReference type="AlphaFoldDB" id="A0A9P0TUJ6"/>
<evidence type="ECO:0000313" key="2">
    <source>
        <dbReference type="EMBL" id="CAH4033712.1"/>
    </source>
</evidence>
<feature type="compositionally biased region" description="Low complexity" evidence="1">
    <location>
        <begin position="41"/>
        <end position="58"/>
    </location>
</feature>
<gene>
    <name evidence="2" type="ORF">PIBRA_LOCUS9962</name>
</gene>
<proteinExistence type="predicted"/>
<dbReference type="EMBL" id="CALOZG010000034">
    <property type="protein sequence ID" value="CAH4033712.1"/>
    <property type="molecule type" value="Genomic_DNA"/>
</dbReference>
<keyword evidence="3" id="KW-1185">Reference proteome</keyword>
<sequence length="84" mass="8818">MMISKKKQSGTKNALKTVQQFKVVFYSPKKLVSSSCRACMTSASSGGRATGSPGASGRKLTGAADQMAPLSITYPPSSMLRLLC</sequence>
<feature type="region of interest" description="Disordered" evidence="1">
    <location>
        <begin position="41"/>
        <end position="62"/>
    </location>
</feature>
<dbReference type="Proteomes" id="UP001152562">
    <property type="component" value="Unassembled WGS sequence"/>
</dbReference>